<protein>
    <submittedName>
        <fullName evidence="2">F-box domain-containing protein</fullName>
    </submittedName>
</protein>
<gene>
    <name evidence="2" type="ORF">R3P38DRAFT_1447934</name>
</gene>
<keyword evidence="3" id="KW-1185">Reference proteome</keyword>
<comment type="caution">
    <text evidence="2">The sequence shown here is derived from an EMBL/GenBank/DDBJ whole genome shotgun (WGS) entry which is preliminary data.</text>
</comment>
<accession>A0AAW0AM06</accession>
<sequence length="372" mass="42283">MLDFLEVDRAFLAENEARILDLETQIAGLEHTISVLRAARQPVQDRVDSYKYPVLTLPNEIVAEIFIRFLPTYPSPHPLTGTHSPTCLTHVCRQWREIAHTTPALWRVIDLTRPTEQYNAEKIAALVNLWSGRSGCCPMAVHLTDGNEPRSVFPAVSHHRARWEHLTLDLNTTEYLDAIQGSFPSLKTLTVHFSSLVRDAPVVSFQDLPLLHTALLNDLHMVHIVLPWSQLTSLVLMCINSEHCMSVLQQTSQLVRCELHLWRPQKDLTEGSVHLLHLETLAFQMDTFIDVNFFRSFVTPALLYLRLPEALLGSLEPQPDPVESLTSFILKSGCQLRKLKIADASVSEDEYRDAFPSIADISTGKYNDYEWE</sequence>
<evidence type="ECO:0000313" key="3">
    <source>
        <dbReference type="Proteomes" id="UP001362999"/>
    </source>
</evidence>
<organism evidence="2 3">
    <name type="scientific">Favolaschia claudopus</name>
    <dbReference type="NCBI Taxonomy" id="2862362"/>
    <lineage>
        <taxon>Eukaryota</taxon>
        <taxon>Fungi</taxon>
        <taxon>Dikarya</taxon>
        <taxon>Basidiomycota</taxon>
        <taxon>Agaricomycotina</taxon>
        <taxon>Agaricomycetes</taxon>
        <taxon>Agaricomycetidae</taxon>
        <taxon>Agaricales</taxon>
        <taxon>Marasmiineae</taxon>
        <taxon>Mycenaceae</taxon>
        <taxon>Favolaschia</taxon>
    </lineage>
</organism>
<evidence type="ECO:0000313" key="2">
    <source>
        <dbReference type="EMBL" id="KAK7014260.1"/>
    </source>
</evidence>
<dbReference type="SUPFAM" id="SSF52058">
    <property type="entry name" value="L domain-like"/>
    <property type="match status" value="1"/>
</dbReference>
<dbReference type="EMBL" id="JAWWNJ010000057">
    <property type="protein sequence ID" value="KAK7014260.1"/>
    <property type="molecule type" value="Genomic_DNA"/>
</dbReference>
<dbReference type="AlphaFoldDB" id="A0AAW0AM06"/>
<name>A0AAW0AM06_9AGAR</name>
<dbReference type="Proteomes" id="UP001362999">
    <property type="component" value="Unassembled WGS sequence"/>
</dbReference>
<dbReference type="InterPro" id="IPR001810">
    <property type="entry name" value="F-box_dom"/>
</dbReference>
<dbReference type="InterPro" id="IPR036047">
    <property type="entry name" value="F-box-like_dom_sf"/>
</dbReference>
<dbReference type="Gene3D" id="1.20.1280.50">
    <property type="match status" value="1"/>
</dbReference>
<evidence type="ECO:0000259" key="1">
    <source>
        <dbReference type="Pfam" id="PF12937"/>
    </source>
</evidence>
<reference evidence="2 3" key="1">
    <citation type="journal article" date="2024" name="J Genomics">
        <title>Draft genome sequencing and assembly of Favolaschia claudopus CIRM-BRFM 2984 isolated from oak limbs.</title>
        <authorList>
            <person name="Navarro D."/>
            <person name="Drula E."/>
            <person name="Chaduli D."/>
            <person name="Cazenave R."/>
            <person name="Ahrendt S."/>
            <person name="Wang J."/>
            <person name="Lipzen A."/>
            <person name="Daum C."/>
            <person name="Barry K."/>
            <person name="Grigoriev I.V."/>
            <person name="Favel A."/>
            <person name="Rosso M.N."/>
            <person name="Martin F."/>
        </authorList>
    </citation>
    <scope>NUCLEOTIDE SEQUENCE [LARGE SCALE GENOMIC DNA]</scope>
    <source>
        <strain evidence="2 3">CIRM-BRFM 2984</strain>
    </source>
</reference>
<dbReference type="Pfam" id="PF12937">
    <property type="entry name" value="F-box-like"/>
    <property type="match status" value="1"/>
</dbReference>
<dbReference type="SUPFAM" id="SSF81383">
    <property type="entry name" value="F-box domain"/>
    <property type="match status" value="1"/>
</dbReference>
<proteinExistence type="predicted"/>
<feature type="domain" description="F-box" evidence="1">
    <location>
        <begin position="55"/>
        <end position="111"/>
    </location>
</feature>